<keyword evidence="2" id="KW-1185">Reference proteome</keyword>
<reference evidence="2" key="1">
    <citation type="journal article" date="2023" name="G3 (Bethesda)">
        <title>Genome assembly and association tests identify interacting loci associated with vigor, precocity, and sex in interspecific pistachio rootstocks.</title>
        <authorList>
            <person name="Palmer W."/>
            <person name="Jacygrad E."/>
            <person name="Sagayaradj S."/>
            <person name="Cavanaugh K."/>
            <person name="Han R."/>
            <person name="Bertier L."/>
            <person name="Beede B."/>
            <person name="Kafkas S."/>
            <person name="Golino D."/>
            <person name="Preece J."/>
            <person name="Michelmore R."/>
        </authorList>
    </citation>
    <scope>NUCLEOTIDE SEQUENCE [LARGE SCALE GENOMIC DNA]</scope>
</reference>
<dbReference type="Proteomes" id="UP001163603">
    <property type="component" value="Chromosome 14"/>
</dbReference>
<comment type="caution">
    <text evidence="1">The sequence shown here is derived from an EMBL/GenBank/DDBJ whole genome shotgun (WGS) entry which is preliminary data.</text>
</comment>
<proteinExistence type="predicted"/>
<organism evidence="1 2">
    <name type="scientific">Pistacia integerrima</name>
    <dbReference type="NCBI Taxonomy" id="434235"/>
    <lineage>
        <taxon>Eukaryota</taxon>
        <taxon>Viridiplantae</taxon>
        <taxon>Streptophyta</taxon>
        <taxon>Embryophyta</taxon>
        <taxon>Tracheophyta</taxon>
        <taxon>Spermatophyta</taxon>
        <taxon>Magnoliopsida</taxon>
        <taxon>eudicotyledons</taxon>
        <taxon>Gunneridae</taxon>
        <taxon>Pentapetalae</taxon>
        <taxon>rosids</taxon>
        <taxon>malvids</taxon>
        <taxon>Sapindales</taxon>
        <taxon>Anacardiaceae</taxon>
        <taxon>Pistacia</taxon>
    </lineage>
</organism>
<accession>A0ACC0X5N4</accession>
<dbReference type="EMBL" id="CM047749">
    <property type="protein sequence ID" value="KAJ0010137.1"/>
    <property type="molecule type" value="Genomic_DNA"/>
</dbReference>
<evidence type="ECO:0000313" key="1">
    <source>
        <dbReference type="EMBL" id="KAJ0010137.1"/>
    </source>
</evidence>
<name>A0ACC0X5N4_9ROSI</name>
<protein>
    <submittedName>
        <fullName evidence="1">Uncharacterized protein</fullName>
    </submittedName>
</protein>
<sequence length="45" mass="5348">MPMSRQRCVRKDPASHGKRKKLKSDKKEGRHLSIDMFFVKSNQNF</sequence>
<evidence type="ECO:0000313" key="2">
    <source>
        <dbReference type="Proteomes" id="UP001163603"/>
    </source>
</evidence>
<gene>
    <name evidence="1" type="ORF">Pint_33681</name>
</gene>